<evidence type="ECO:0000259" key="6">
    <source>
        <dbReference type="Pfam" id="PF12637"/>
    </source>
</evidence>
<comment type="similarity">
    <text evidence="1">Belongs to the ribonucleoside diphosphate reductase class-2 family.</text>
</comment>
<sequence>GEVFFRVTKEGSTVNGLMDSLGISMSMALQHGVPLRDLVRKLAHLRFEPAGATNNPRIRFAKSIPDYVARWLATEFLTEDDRRAIGLEGPAAEGGSGPGSAPAAAAKPAATQTVKFETKPLDAFVAAPPSRGGVSEDSPSCHVCGGIMVRSGTCYACTVCGATSGCS</sequence>
<evidence type="ECO:0000256" key="4">
    <source>
        <dbReference type="ARBA" id="ARBA00022741"/>
    </source>
</evidence>
<organism evidence="7">
    <name type="scientific">mine drainage metagenome</name>
    <dbReference type="NCBI Taxonomy" id="410659"/>
    <lineage>
        <taxon>unclassified sequences</taxon>
        <taxon>metagenomes</taxon>
        <taxon>ecological metagenomes</taxon>
    </lineage>
</organism>
<accession>T1BLZ3</accession>
<dbReference type="EC" id="1.17.4.1" evidence="2"/>
<dbReference type="EMBL" id="AUZY01003015">
    <property type="protein sequence ID" value="EQD70797.1"/>
    <property type="molecule type" value="Genomic_DNA"/>
</dbReference>
<comment type="catalytic activity">
    <reaction evidence="5">
        <text>a 2'-deoxyribonucleoside 5'-diphosphate + [thioredoxin]-disulfide + H2O = a ribonucleoside 5'-diphosphate + [thioredoxin]-dithiol</text>
        <dbReference type="Rhea" id="RHEA:23252"/>
        <dbReference type="Rhea" id="RHEA-COMP:10698"/>
        <dbReference type="Rhea" id="RHEA-COMP:10700"/>
        <dbReference type="ChEBI" id="CHEBI:15377"/>
        <dbReference type="ChEBI" id="CHEBI:29950"/>
        <dbReference type="ChEBI" id="CHEBI:50058"/>
        <dbReference type="ChEBI" id="CHEBI:57930"/>
        <dbReference type="ChEBI" id="CHEBI:73316"/>
        <dbReference type="EC" id="1.17.4.1"/>
    </reaction>
</comment>
<evidence type="ECO:0000256" key="3">
    <source>
        <dbReference type="ARBA" id="ARBA00022634"/>
    </source>
</evidence>
<proteinExistence type="inferred from homology"/>
<dbReference type="AlphaFoldDB" id="T1BLZ3"/>
<feature type="domain" description="TSCPD" evidence="6">
    <location>
        <begin position="2"/>
        <end position="74"/>
    </location>
</feature>
<dbReference type="GO" id="GO:0004748">
    <property type="term" value="F:ribonucleoside-diphosphate reductase activity, thioredoxin disulfide as acceptor"/>
    <property type="evidence" value="ECO:0007669"/>
    <property type="project" value="UniProtKB-EC"/>
</dbReference>
<feature type="non-terminal residue" evidence="7">
    <location>
        <position position="1"/>
    </location>
</feature>
<dbReference type="Pfam" id="PF12637">
    <property type="entry name" value="TSCPD"/>
    <property type="match status" value="1"/>
</dbReference>
<gene>
    <name evidence="7" type="ORF">B1B_04806</name>
</gene>
<keyword evidence="3" id="KW-0237">DNA synthesis</keyword>
<evidence type="ECO:0000256" key="5">
    <source>
        <dbReference type="ARBA" id="ARBA00047754"/>
    </source>
</evidence>
<dbReference type="InterPro" id="IPR024434">
    <property type="entry name" value="TSCPD_dom"/>
</dbReference>
<dbReference type="GO" id="GO:0000166">
    <property type="term" value="F:nucleotide binding"/>
    <property type="evidence" value="ECO:0007669"/>
    <property type="project" value="UniProtKB-KW"/>
</dbReference>
<name>T1BLZ3_9ZZZZ</name>
<protein>
    <recommendedName>
        <fullName evidence="2">ribonucleoside-diphosphate reductase</fullName>
        <ecNumber evidence="2">1.17.4.1</ecNumber>
    </recommendedName>
</protein>
<reference evidence="7" key="2">
    <citation type="journal article" date="2014" name="ISME J.">
        <title>Microbial stratification in low pH oxic and suboxic macroscopic growths along an acid mine drainage.</title>
        <authorList>
            <person name="Mendez-Garcia C."/>
            <person name="Mesa V."/>
            <person name="Sprenger R.R."/>
            <person name="Richter M."/>
            <person name="Diez M.S."/>
            <person name="Solano J."/>
            <person name="Bargiela R."/>
            <person name="Golyshina O.V."/>
            <person name="Manteca A."/>
            <person name="Ramos J.L."/>
            <person name="Gallego J.R."/>
            <person name="Llorente I."/>
            <person name="Martins Dos Santos V.A."/>
            <person name="Jensen O.N."/>
            <person name="Pelaez A.I."/>
            <person name="Sanchez J."/>
            <person name="Ferrer M."/>
        </authorList>
    </citation>
    <scope>NUCLEOTIDE SEQUENCE</scope>
</reference>
<evidence type="ECO:0000256" key="2">
    <source>
        <dbReference type="ARBA" id="ARBA00012274"/>
    </source>
</evidence>
<evidence type="ECO:0000313" key="7">
    <source>
        <dbReference type="EMBL" id="EQD70797.1"/>
    </source>
</evidence>
<dbReference type="GO" id="GO:0071897">
    <property type="term" value="P:DNA biosynthetic process"/>
    <property type="evidence" value="ECO:0007669"/>
    <property type="project" value="UniProtKB-KW"/>
</dbReference>
<comment type="caution">
    <text evidence="7">The sequence shown here is derived from an EMBL/GenBank/DDBJ whole genome shotgun (WGS) entry which is preliminary data.</text>
</comment>
<keyword evidence="4" id="KW-0547">Nucleotide-binding</keyword>
<evidence type="ECO:0000256" key="1">
    <source>
        <dbReference type="ARBA" id="ARBA00007405"/>
    </source>
</evidence>
<reference evidence="7" key="1">
    <citation type="submission" date="2013-08" db="EMBL/GenBank/DDBJ databases">
        <authorList>
            <person name="Mendez C."/>
            <person name="Richter M."/>
            <person name="Ferrer M."/>
            <person name="Sanchez J."/>
        </authorList>
    </citation>
    <scope>NUCLEOTIDE SEQUENCE</scope>
</reference>